<sequence length="100" mass="10573">MREETEGLPETDRTVAMVILFLRGAGRFRQAGRGAPAGVVGEAGAGGHGGGLLLAENDGESRAPGTTRLSRTRRTRRPAPGDERAGRRGIQAVRRRGAVR</sequence>
<evidence type="ECO:0000256" key="1">
    <source>
        <dbReference type="SAM" id="MobiDB-lite"/>
    </source>
</evidence>
<proteinExistence type="predicted"/>
<evidence type="ECO:0000313" key="2">
    <source>
        <dbReference type="EMBL" id="GAA5046967.1"/>
    </source>
</evidence>
<name>A0ABP9JY99_9ACTN</name>
<organism evidence="2 3">
    <name type="scientific">Streptomyces similanensis</name>
    <dbReference type="NCBI Taxonomy" id="1274988"/>
    <lineage>
        <taxon>Bacteria</taxon>
        <taxon>Bacillati</taxon>
        <taxon>Actinomycetota</taxon>
        <taxon>Actinomycetes</taxon>
        <taxon>Kitasatosporales</taxon>
        <taxon>Streptomycetaceae</taxon>
        <taxon>Streptomyces</taxon>
    </lineage>
</organism>
<dbReference type="EMBL" id="BAABKC010000014">
    <property type="protein sequence ID" value="GAA5046967.1"/>
    <property type="molecule type" value="Genomic_DNA"/>
</dbReference>
<comment type="caution">
    <text evidence="2">The sequence shown here is derived from an EMBL/GenBank/DDBJ whole genome shotgun (WGS) entry which is preliminary data.</text>
</comment>
<evidence type="ECO:0000313" key="3">
    <source>
        <dbReference type="Proteomes" id="UP001500124"/>
    </source>
</evidence>
<dbReference type="Proteomes" id="UP001500124">
    <property type="component" value="Unassembled WGS sequence"/>
</dbReference>
<gene>
    <name evidence="2" type="ORF">GCM10023336_12030</name>
</gene>
<feature type="region of interest" description="Disordered" evidence="1">
    <location>
        <begin position="50"/>
        <end position="100"/>
    </location>
</feature>
<reference evidence="3" key="1">
    <citation type="journal article" date="2019" name="Int. J. Syst. Evol. Microbiol.">
        <title>The Global Catalogue of Microorganisms (GCM) 10K type strain sequencing project: providing services to taxonomists for standard genome sequencing and annotation.</title>
        <authorList>
            <consortium name="The Broad Institute Genomics Platform"/>
            <consortium name="The Broad Institute Genome Sequencing Center for Infectious Disease"/>
            <person name="Wu L."/>
            <person name="Ma J."/>
        </authorList>
    </citation>
    <scope>NUCLEOTIDE SEQUENCE [LARGE SCALE GENOMIC DNA]</scope>
    <source>
        <strain evidence="3">JCM 18410</strain>
    </source>
</reference>
<keyword evidence="3" id="KW-1185">Reference proteome</keyword>
<protein>
    <submittedName>
        <fullName evidence="2">Uncharacterized protein</fullName>
    </submittedName>
</protein>
<accession>A0ABP9JY99</accession>